<organism evidence="10 11">
    <name type="scientific">Zygosaccharomyces bailii (strain CLIB 213 / ATCC 58445 / CBS 680 / BCRC 21525 / NBRC 1098 / NCYC 1416 / NRRL Y-2227)</name>
    <dbReference type="NCBI Taxonomy" id="1333698"/>
    <lineage>
        <taxon>Eukaryota</taxon>
        <taxon>Fungi</taxon>
        <taxon>Dikarya</taxon>
        <taxon>Ascomycota</taxon>
        <taxon>Saccharomycotina</taxon>
        <taxon>Saccharomycetes</taxon>
        <taxon>Saccharomycetales</taxon>
        <taxon>Saccharomycetaceae</taxon>
        <taxon>Zygosaccharomyces</taxon>
    </lineage>
</organism>
<dbReference type="Proteomes" id="UP000019375">
    <property type="component" value="Unassembled WGS sequence"/>
</dbReference>
<dbReference type="EMBL" id="HG316455">
    <property type="protein sequence ID" value="CDF88141.1"/>
    <property type="molecule type" value="Genomic_DNA"/>
</dbReference>
<keyword evidence="4" id="KW-0779">Telomere</keyword>
<proteinExistence type="inferred from homology"/>
<dbReference type="GO" id="GO:0000781">
    <property type="term" value="C:chromosome, telomeric region"/>
    <property type="evidence" value="ECO:0007669"/>
    <property type="project" value="UniProtKB-SubCell"/>
</dbReference>
<keyword evidence="5" id="KW-0539">Nucleus</keyword>
<evidence type="ECO:0000256" key="5">
    <source>
        <dbReference type="ARBA" id="ARBA00023242"/>
    </source>
</evidence>
<evidence type="ECO:0000256" key="2">
    <source>
        <dbReference type="ARBA" id="ARBA00004574"/>
    </source>
</evidence>
<dbReference type="InterPro" id="IPR019437">
    <property type="entry name" value="TPP1/Est3"/>
</dbReference>
<name>A0A8J2T551_ZYGB2</name>
<evidence type="ECO:0000313" key="10">
    <source>
        <dbReference type="EMBL" id="CDF88141.1"/>
    </source>
</evidence>
<dbReference type="GO" id="GO:0007004">
    <property type="term" value="P:telomere maintenance via telomerase"/>
    <property type="evidence" value="ECO:0007669"/>
    <property type="project" value="InterPro"/>
</dbReference>
<evidence type="ECO:0000256" key="7">
    <source>
        <dbReference type="ARBA" id="ARBA00023906"/>
    </source>
</evidence>
<comment type="similarity">
    <text evidence="6">Belongs to the EST3 family.</text>
</comment>
<dbReference type="GO" id="GO:0005697">
    <property type="term" value="C:telomerase holoenzyme complex"/>
    <property type="evidence" value="ECO:0007669"/>
    <property type="project" value="InterPro"/>
</dbReference>
<keyword evidence="11" id="KW-1185">Reference proteome</keyword>
<sequence>MPRALLSSRPPTDSVFLQPWIHRTVASLDVCLSDIVIPRLEPNDLSDPLMSPTVLSNCCHFVKISKFCSVDHYHVYAAARDSETQILVEFTPECVSQFERAHHTRITSETVHCVFVVADCHLVFRSPTYLETHWNLDTIDHARTLVVKQATVFDWDQVECIHDFPLLL</sequence>
<accession>A0A8J2T551</accession>
<dbReference type="Pfam" id="PF10341">
    <property type="entry name" value="TPP1"/>
    <property type="match status" value="1"/>
</dbReference>
<evidence type="ECO:0000313" key="11">
    <source>
        <dbReference type="Proteomes" id="UP000019375"/>
    </source>
</evidence>
<evidence type="ECO:0000256" key="1">
    <source>
        <dbReference type="ARBA" id="ARBA00004123"/>
    </source>
</evidence>
<gene>
    <name evidence="10" type="ORF">BN860_03268g</name>
</gene>
<evidence type="ECO:0000256" key="8">
    <source>
        <dbReference type="ARBA" id="ARBA00024878"/>
    </source>
</evidence>
<keyword evidence="3" id="KW-0158">Chromosome</keyword>
<evidence type="ECO:0000259" key="9">
    <source>
        <dbReference type="Pfam" id="PF10341"/>
    </source>
</evidence>
<evidence type="ECO:0000256" key="4">
    <source>
        <dbReference type="ARBA" id="ARBA00022895"/>
    </source>
</evidence>
<feature type="domain" description="Shelterin complex subunit TPP1/Est3" evidence="9">
    <location>
        <begin position="17"/>
        <end position="163"/>
    </location>
</feature>
<comment type="subcellular location">
    <subcellularLocation>
        <location evidence="2">Chromosome</location>
        <location evidence="2">Telomere</location>
    </subcellularLocation>
    <subcellularLocation>
        <location evidence="1">Nucleus</location>
    </subcellularLocation>
</comment>
<dbReference type="GO" id="GO:0042162">
    <property type="term" value="F:telomeric DNA binding"/>
    <property type="evidence" value="ECO:0007669"/>
    <property type="project" value="InterPro"/>
</dbReference>
<comment type="function">
    <text evidence="8">Component of the telomerase complex involved in telomere replication. Stimulates RNA/DNA heteroduplex unwinding which favors the telomere replication by the telomerase.</text>
</comment>
<reference evidence="11" key="1">
    <citation type="journal article" date="2013" name="Genome Announc.">
        <title>Genome sequence of the food spoilage yeast Zygosaccharomyces bailii CLIB 213(T).</title>
        <authorList>
            <person name="Galeote V."/>
            <person name="Bigey F."/>
            <person name="Devillers H."/>
            <person name="Neuveglise C."/>
            <person name="Dequin S."/>
        </authorList>
    </citation>
    <scope>NUCLEOTIDE SEQUENCE [LARGE SCALE GENOMIC DNA]</scope>
    <source>
        <strain evidence="11">CLIB 213 / ATCC 58445 / CBS 680 / CCRC 21525 / NBRC 1098 / NCYC 1416 / NRRL Y-2227</strain>
    </source>
</reference>
<evidence type="ECO:0000256" key="6">
    <source>
        <dbReference type="ARBA" id="ARBA00023777"/>
    </source>
</evidence>
<evidence type="ECO:0000256" key="3">
    <source>
        <dbReference type="ARBA" id="ARBA00022454"/>
    </source>
</evidence>
<dbReference type="AlphaFoldDB" id="A0A8J2T551"/>
<dbReference type="OrthoDB" id="4069148at2759"/>
<protein>
    <recommendedName>
        <fullName evidence="7">Telomere replication protein EST3</fullName>
    </recommendedName>
</protein>
<dbReference type="Gene3D" id="2.40.50.960">
    <property type="match status" value="1"/>
</dbReference>